<accession>A0A3N2D292</accession>
<proteinExistence type="predicted"/>
<evidence type="ECO:0000313" key="3">
    <source>
        <dbReference type="EMBL" id="ROR93893.1"/>
    </source>
</evidence>
<feature type="compositionally biased region" description="Pro residues" evidence="1">
    <location>
        <begin position="98"/>
        <end position="110"/>
    </location>
</feature>
<dbReference type="Proteomes" id="UP000275356">
    <property type="component" value="Unassembled WGS sequence"/>
</dbReference>
<dbReference type="EMBL" id="RKHQ01000002">
    <property type="protein sequence ID" value="ROR93893.1"/>
    <property type="molecule type" value="Genomic_DNA"/>
</dbReference>
<dbReference type="PANTHER" id="PTHR34385">
    <property type="entry name" value="D-ALANYL-D-ALANINE CARBOXYPEPTIDASE"/>
    <property type="match status" value="1"/>
</dbReference>
<dbReference type="InterPro" id="IPR009045">
    <property type="entry name" value="Zn_M74/Hedgehog-like"/>
</dbReference>
<dbReference type="InterPro" id="IPR003709">
    <property type="entry name" value="VanY-like_core_dom"/>
</dbReference>
<dbReference type="CDD" id="cd14852">
    <property type="entry name" value="LD-carboxypeptidase"/>
    <property type="match status" value="1"/>
</dbReference>
<dbReference type="RefSeq" id="WP_123740772.1">
    <property type="nucleotide sequence ID" value="NZ_RKHQ01000002.1"/>
</dbReference>
<feature type="compositionally biased region" description="Basic residues" evidence="1">
    <location>
        <begin position="15"/>
        <end position="31"/>
    </location>
</feature>
<dbReference type="Pfam" id="PF02557">
    <property type="entry name" value="VanY"/>
    <property type="match status" value="1"/>
</dbReference>
<feature type="compositionally biased region" description="Acidic residues" evidence="1">
    <location>
        <begin position="149"/>
        <end position="162"/>
    </location>
</feature>
<name>A0A3N2D292_9MICO</name>
<protein>
    <submittedName>
        <fullName evidence="3">LAS superfamily LD-carboxypeptidase LdcB</fullName>
    </submittedName>
</protein>
<dbReference type="AlphaFoldDB" id="A0A3N2D292"/>
<evidence type="ECO:0000313" key="4">
    <source>
        <dbReference type="Proteomes" id="UP000275356"/>
    </source>
</evidence>
<keyword evidence="4" id="KW-1185">Reference proteome</keyword>
<sequence>MRALRRGPEADLQHRRSPSSRSRARARRRRLPATGALGVLLAGVLLGGAGAAALVPAAPDSTLAAEAAPSPSAAVLDVDGPRTGIDGAVAGEVVVAPTPEPSPAPVPSPAPDGADEPVSAAREQSSRAAREDDEAASDVPTPADAAPDVADEVVAEEATAEPDADRTEAPADDQPASDVPTPAAPSATASPPTASPRTDTAATDAPAIERAADARAATATSLDRADLVDAVTRAQERIDALTPILLDPLATAGLSAEVEAAEAVLSRWTPESVRVPELVQLTGAPVSLLETVPTAGAVADRLASLAAALDALPSVETVDGVTYIDGVLVANKTIPLPADYDPGLSPDLVAAFDAMVAAARADGISLWIASGYRSYADQTVIYDRYAARVGAEAADTFSARPGHSEHQSGLAIDVNDVSSDFAGTAAAQWVAQHGHEFGFVVRYPEGKESVTGYSYEPWHLRYVGVEVAGDLVDQGLTLEEYLGVTSGY</sequence>
<evidence type="ECO:0000256" key="1">
    <source>
        <dbReference type="SAM" id="MobiDB-lite"/>
    </source>
</evidence>
<dbReference type="InterPro" id="IPR058193">
    <property type="entry name" value="VanY/YodJ_core_dom"/>
</dbReference>
<feature type="region of interest" description="Disordered" evidence="1">
    <location>
        <begin position="95"/>
        <end position="202"/>
    </location>
</feature>
<comment type="caution">
    <text evidence="3">The sequence shown here is derived from an EMBL/GenBank/DDBJ whole genome shotgun (WGS) entry which is preliminary data.</text>
</comment>
<reference evidence="3 4" key="1">
    <citation type="submission" date="2018-11" db="EMBL/GenBank/DDBJ databases">
        <title>Sequencing the genomes of 1000 actinobacteria strains.</title>
        <authorList>
            <person name="Klenk H.-P."/>
        </authorList>
    </citation>
    <scope>NUCLEOTIDE SEQUENCE [LARGE SCALE GENOMIC DNA]</scope>
    <source>
        <strain evidence="3 4">DSM 13521</strain>
    </source>
</reference>
<organism evidence="3 4">
    <name type="scientific">Salana multivorans</name>
    <dbReference type="NCBI Taxonomy" id="120377"/>
    <lineage>
        <taxon>Bacteria</taxon>
        <taxon>Bacillati</taxon>
        <taxon>Actinomycetota</taxon>
        <taxon>Actinomycetes</taxon>
        <taxon>Micrococcales</taxon>
        <taxon>Beutenbergiaceae</taxon>
        <taxon>Salana</taxon>
    </lineage>
</organism>
<dbReference type="OrthoDB" id="9792074at2"/>
<feature type="region of interest" description="Disordered" evidence="1">
    <location>
        <begin position="1"/>
        <end position="32"/>
    </location>
</feature>
<dbReference type="Gene3D" id="3.30.1380.10">
    <property type="match status" value="1"/>
</dbReference>
<dbReference type="SUPFAM" id="SSF55166">
    <property type="entry name" value="Hedgehog/DD-peptidase"/>
    <property type="match status" value="1"/>
</dbReference>
<keyword evidence="3" id="KW-0378">Hydrolase</keyword>
<feature type="compositionally biased region" description="Basic and acidic residues" evidence="1">
    <location>
        <begin position="1"/>
        <end position="14"/>
    </location>
</feature>
<dbReference type="GO" id="GO:0006508">
    <property type="term" value="P:proteolysis"/>
    <property type="evidence" value="ECO:0007669"/>
    <property type="project" value="InterPro"/>
</dbReference>
<evidence type="ECO:0000259" key="2">
    <source>
        <dbReference type="Pfam" id="PF02557"/>
    </source>
</evidence>
<dbReference type="InterPro" id="IPR052179">
    <property type="entry name" value="DD-CPase-like"/>
</dbReference>
<keyword evidence="3" id="KW-0121">Carboxypeptidase</keyword>
<keyword evidence="3" id="KW-0645">Protease</keyword>
<feature type="compositionally biased region" description="Low complexity" evidence="1">
    <location>
        <begin position="176"/>
        <end position="202"/>
    </location>
</feature>
<feature type="compositionally biased region" description="Low complexity" evidence="1">
    <location>
        <begin position="137"/>
        <end position="148"/>
    </location>
</feature>
<gene>
    <name evidence="3" type="ORF">EDD28_3321</name>
</gene>
<dbReference type="PANTHER" id="PTHR34385:SF1">
    <property type="entry name" value="PEPTIDOGLYCAN L-ALANYL-D-GLUTAMATE ENDOPEPTIDASE CWLK"/>
    <property type="match status" value="1"/>
</dbReference>
<dbReference type="GO" id="GO:0004180">
    <property type="term" value="F:carboxypeptidase activity"/>
    <property type="evidence" value="ECO:0007669"/>
    <property type="project" value="UniProtKB-KW"/>
</dbReference>
<feature type="domain" description="D-alanyl-D-alanine carboxypeptidase-like core" evidence="2">
    <location>
        <begin position="344"/>
        <end position="464"/>
    </location>
</feature>